<evidence type="ECO:0000256" key="12">
    <source>
        <dbReference type="SAM" id="MobiDB-lite"/>
    </source>
</evidence>
<feature type="compositionally biased region" description="Polar residues" evidence="12">
    <location>
        <begin position="567"/>
        <end position="579"/>
    </location>
</feature>
<reference evidence="14" key="1">
    <citation type="submission" date="2015-07" db="EMBL/GenBank/DDBJ databases">
        <title>MeaNS - Measles Nucleotide Surveillance Program.</title>
        <authorList>
            <person name="Tran T."/>
            <person name="Druce J."/>
        </authorList>
    </citation>
    <scope>NUCLEOTIDE SEQUENCE</scope>
    <source>
        <strain evidence="14">UCB-OBI-ISO-001</strain>
        <tissue evidence="14">Gonad</tissue>
    </source>
</reference>
<dbReference type="Pfam" id="PF01088">
    <property type="entry name" value="Peptidase_C12"/>
    <property type="match status" value="1"/>
</dbReference>
<dbReference type="FunFam" id="3.40.532.10:FF:000002">
    <property type="entry name" value="Ubiquitin carboxyl-terminal hydrolase"/>
    <property type="match status" value="1"/>
</dbReference>
<comment type="catalytic activity">
    <reaction evidence="1 10 11">
        <text>Thiol-dependent hydrolysis of ester, thioester, amide, peptide and isopeptide bonds formed by the C-terminal Gly of ubiquitin (a 76-residue protein attached to proteins as an intracellular targeting signal).</text>
        <dbReference type="EC" id="3.4.19.12"/>
    </reaction>
</comment>
<feature type="active site" description="Proton donor" evidence="10">
    <location>
        <position position="187"/>
    </location>
</feature>
<evidence type="ECO:0000256" key="3">
    <source>
        <dbReference type="ARBA" id="ARBA00007182"/>
    </source>
</evidence>
<feature type="site" description="Important for enzyme activity" evidence="10">
    <location>
        <position position="202"/>
    </location>
</feature>
<feature type="active site" description="Nucleophile" evidence="10">
    <location>
        <position position="109"/>
    </location>
</feature>
<evidence type="ECO:0000259" key="13">
    <source>
        <dbReference type="PROSITE" id="PS52048"/>
    </source>
</evidence>
<feature type="compositionally biased region" description="Polar residues" evidence="12">
    <location>
        <begin position="389"/>
        <end position="406"/>
    </location>
</feature>
<evidence type="ECO:0000256" key="2">
    <source>
        <dbReference type="ARBA" id="ARBA00004123"/>
    </source>
</evidence>
<feature type="region of interest" description="Disordered" evidence="12">
    <location>
        <begin position="651"/>
        <end position="680"/>
    </location>
</feature>
<feature type="compositionally biased region" description="Basic residues" evidence="12">
    <location>
        <begin position="670"/>
        <end position="680"/>
    </location>
</feature>
<dbReference type="GO" id="GO:0006511">
    <property type="term" value="P:ubiquitin-dependent protein catabolic process"/>
    <property type="evidence" value="ECO:0007669"/>
    <property type="project" value="UniProtKB-UniRule"/>
</dbReference>
<feature type="site" description="Transition state stabilizer" evidence="10">
    <location>
        <position position="103"/>
    </location>
</feature>
<keyword evidence="7 10" id="KW-0788">Thiol protease</keyword>
<feature type="region of interest" description="Disordered" evidence="12">
    <location>
        <begin position="470"/>
        <end position="593"/>
    </location>
</feature>
<gene>
    <name evidence="14" type="ORF">OCBIM_22011702mg</name>
</gene>
<dbReference type="GO" id="GO:0005634">
    <property type="term" value="C:nucleus"/>
    <property type="evidence" value="ECO:0007669"/>
    <property type="project" value="UniProtKB-SubCell"/>
</dbReference>
<sequence length="680" mass="76110">MKQWLTRSTFHGLSFLKKNMNKGWLELESDPGLFTLLLEDFGVQGVQVEEIYDLQKQIEGPVYGFIFLFRWIEERRCRRKTNTEEEFFLIDEKAVNSIFFAKQVIPNSCATHALLSILLNNDKVRHGKTLSKLKEFTKNMNPEDKGHAIGNMPELARAHNSHARPEPRHLPEKQQGISTVRTMEAFHFVSYVPINGHLFELDGLKPYPIDHGPWQENEDWTEKFRRVISERLGTGTGGEPYHDIWFNLMAVVPDRRQLYENKLMTLKKNRQIILDTLQQLLDTKMVKVMSPVHQSSDKGNANTDSKSAAQQNPNPASKLNSQTQPNETKATPEDTSNATTSVSSTSATSTAPLVTTITARLPAALDSHNYAKSPILEEVKPMEDKETENNLTDPNPQPPSATLQPPQTLPPHSTKADVTRLSAENLQRHQLHTVKESNVKIHIAVTDDREGEVTLPKTVSSTDVTKPLKIETRFGGSSGPGSESTDTASDSGSVINSPNIVPVVSTLNSSLTSEGDTAATPSRPADPHQEKAVKDPAGSVKEEKMECDSQPSKESSSARPVKEESASRPNPVNPSSHPRSSTKQHTRQAFTPKDLYDLMKNVEKEITTCENNLKDEVDKRNKYKFICTFLSFLAQEGHLAELVEQHMLTSKRQGVSVGRLSKLPSSGPDRRKRARTKRRR</sequence>
<evidence type="ECO:0000256" key="8">
    <source>
        <dbReference type="ARBA" id="ARBA00022853"/>
    </source>
</evidence>
<keyword evidence="6 10" id="KW-0378">Hydrolase</keyword>
<feature type="compositionally biased region" description="Polar residues" evidence="12">
    <location>
        <begin position="480"/>
        <end position="515"/>
    </location>
</feature>
<dbReference type="OrthoDB" id="1924260at2759"/>
<keyword evidence="9" id="KW-0539">Nucleus</keyword>
<keyword evidence="4 10" id="KW-0645">Protease</keyword>
<evidence type="ECO:0000256" key="7">
    <source>
        <dbReference type="ARBA" id="ARBA00022807"/>
    </source>
</evidence>
<name>A0A0L8HLM9_OCTBM</name>
<dbReference type="PRINTS" id="PR00707">
    <property type="entry name" value="UBCTHYDRLASE"/>
</dbReference>
<evidence type="ECO:0000256" key="11">
    <source>
        <dbReference type="RuleBase" id="RU361215"/>
    </source>
</evidence>
<evidence type="ECO:0000256" key="5">
    <source>
        <dbReference type="ARBA" id="ARBA00022786"/>
    </source>
</evidence>
<dbReference type="PANTHER" id="PTHR10589:SF28">
    <property type="entry name" value="UBIQUITIN CARBOXYL-TERMINAL HYDROLASE BAP1"/>
    <property type="match status" value="1"/>
</dbReference>
<comment type="subcellular location">
    <subcellularLocation>
        <location evidence="2">Nucleus</location>
    </subcellularLocation>
</comment>
<keyword evidence="5 10" id="KW-0833">Ubl conjugation pathway</keyword>
<feature type="compositionally biased region" description="Low complexity" evidence="12">
    <location>
        <begin position="335"/>
        <end position="349"/>
    </location>
</feature>
<feature type="compositionally biased region" description="Basic and acidic residues" evidence="12">
    <location>
        <begin position="376"/>
        <end position="388"/>
    </location>
</feature>
<evidence type="ECO:0000313" key="14">
    <source>
        <dbReference type="EMBL" id="KOF90143.1"/>
    </source>
</evidence>
<evidence type="ECO:0000256" key="10">
    <source>
        <dbReference type="PROSITE-ProRule" id="PRU01393"/>
    </source>
</evidence>
<dbReference type="GO" id="GO:0016579">
    <property type="term" value="P:protein deubiquitination"/>
    <property type="evidence" value="ECO:0007669"/>
    <property type="project" value="TreeGrafter"/>
</dbReference>
<dbReference type="GO" id="GO:0005737">
    <property type="term" value="C:cytoplasm"/>
    <property type="evidence" value="ECO:0007669"/>
    <property type="project" value="TreeGrafter"/>
</dbReference>
<dbReference type="EC" id="3.4.19.12" evidence="11"/>
<proteinExistence type="inferred from homology"/>
<feature type="compositionally biased region" description="Basic and acidic residues" evidence="12">
    <location>
        <begin position="525"/>
        <end position="547"/>
    </location>
</feature>
<organism evidence="14">
    <name type="scientific">Octopus bimaculoides</name>
    <name type="common">California two-spotted octopus</name>
    <dbReference type="NCBI Taxonomy" id="37653"/>
    <lineage>
        <taxon>Eukaryota</taxon>
        <taxon>Metazoa</taxon>
        <taxon>Spiralia</taxon>
        <taxon>Lophotrochozoa</taxon>
        <taxon>Mollusca</taxon>
        <taxon>Cephalopoda</taxon>
        <taxon>Coleoidea</taxon>
        <taxon>Octopodiformes</taxon>
        <taxon>Octopoda</taxon>
        <taxon>Incirrata</taxon>
        <taxon>Octopodidae</taxon>
        <taxon>Octopus</taxon>
    </lineage>
</organism>
<evidence type="ECO:0000256" key="9">
    <source>
        <dbReference type="ARBA" id="ARBA00023242"/>
    </source>
</evidence>
<dbReference type="CDD" id="cd09617">
    <property type="entry name" value="Peptidase_C12_UCH37_BAP1"/>
    <property type="match status" value="1"/>
</dbReference>
<accession>A0A0L8HLM9</accession>
<protein>
    <recommendedName>
        <fullName evidence="11">Ubiquitin carboxyl-terminal hydrolase</fullName>
        <ecNumber evidence="11">3.4.19.12</ecNumber>
    </recommendedName>
</protein>
<dbReference type="GO" id="GO:0006325">
    <property type="term" value="P:chromatin organization"/>
    <property type="evidence" value="ECO:0007669"/>
    <property type="project" value="UniProtKB-KW"/>
</dbReference>
<dbReference type="PANTHER" id="PTHR10589">
    <property type="entry name" value="UBIQUITIN CARBOXYL-TERMINAL HYDROLASE"/>
    <property type="match status" value="1"/>
</dbReference>
<dbReference type="STRING" id="37653.A0A0L8HLM9"/>
<feature type="compositionally biased region" description="Polar residues" evidence="12">
    <location>
        <begin position="292"/>
        <end position="329"/>
    </location>
</feature>
<dbReference type="InterPro" id="IPR038765">
    <property type="entry name" value="Papain-like_cys_pep_sf"/>
</dbReference>
<dbReference type="Gene3D" id="3.40.532.10">
    <property type="entry name" value="Peptidase C12, ubiquitin carboxyl-terminal hydrolase"/>
    <property type="match status" value="1"/>
</dbReference>
<keyword evidence="8" id="KW-0156">Chromatin regulator</keyword>
<evidence type="ECO:0000256" key="1">
    <source>
        <dbReference type="ARBA" id="ARBA00000707"/>
    </source>
</evidence>
<feature type="compositionally biased region" description="Polar residues" evidence="12">
    <location>
        <begin position="549"/>
        <end position="558"/>
    </location>
</feature>
<evidence type="ECO:0000256" key="6">
    <source>
        <dbReference type="ARBA" id="ARBA00022801"/>
    </source>
</evidence>
<feature type="domain" description="UCH catalytic" evidence="13">
    <location>
        <begin position="23"/>
        <end position="253"/>
    </location>
</feature>
<dbReference type="PROSITE" id="PS52048">
    <property type="entry name" value="UCH_DOMAIN"/>
    <property type="match status" value="1"/>
</dbReference>
<comment type="similarity">
    <text evidence="3">Belongs to the peptidase C12 family. BAP1 subfamily.</text>
</comment>
<dbReference type="GO" id="GO:0004843">
    <property type="term" value="F:cysteine-type deubiquitinase activity"/>
    <property type="evidence" value="ECO:0007669"/>
    <property type="project" value="UniProtKB-UniRule"/>
</dbReference>
<dbReference type="InterPro" id="IPR036959">
    <property type="entry name" value="Peptidase_C12_UCH_sf"/>
</dbReference>
<feature type="region of interest" description="Disordered" evidence="12">
    <location>
        <begin position="376"/>
        <end position="415"/>
    </location>
</feature>
<dbReference type="EMBL" id="KQ417824">
    <property type="protein sequence ID" value="KOF90143.1"/>
    <property type="molecule type" value="Genomic_DNA"/>
</dbReference>
<evidence type="ECO:0000256" key="4">
    <source>
        <dbReference type="ARBA" id="ARBA00022670"/>
    </source>
</evidence>
<dbReference type="InterPro" id="IPR001578">
    <property type="entry name" value="Peptidase_C12_UCH"/>
</dbReference>
<feature type="region of interest" description="Disordered" evidence="12">
    <location>
        <begin position="291"/>
        <end position="349"/>
    </location>
</feature>
<dbReference type="AlphaFoldDB" id="A0A0L8HLM9"/>
<dbReference type="SUPFAM" id="SSF54001">
    <property type="entry name" value="Cysteine proteinases"/>
    <property type="match status" value="1"/>
</dbReference>